<gene>
    <name evidence="1" type="ORF">NM688_g8290</name>
</gene>
<dbReference type="Proteomes" id="UP001148662">
    <property type="component" value="Unassembled WGS sequence"/>
</dbReference>
<reference evidence="1" key="1">
    <citation type="submission" date="2022-07" db="EMBL/GenBank/DDBJ databases">
        <title>Genome Sequence of Phlebia brevispora.</title>
        <authorList>
            <person name="Buettner E."/>
        </authorList>
    </citation>
    <scope>NUCLEOTIDE SEQUENCE</scope>
    <source>
        <strain evidence="1">MPL23</strain>
    </source>
</reference>
<evidence type="ECO:0000313" key="2">
    <source>
        <dbReference type="Proteomes" id="UP001148662"/>
    </source>
</evidence>
<proteinExistence type="predicted"/>
<accession>A0ACC1RTX0</accession>
<dbReference type="EMBL" id="JANHOG010002186">
    <property type="protein sequence ID" value="KAJ3526172.1"/>
    <property type="molecule type" value="Genomic_DNA"/>
</dbReference>
<keyword evidence="2" id="KW-1185">Reference proteome</keyword>
<sequence length="807" mass="91448">MLARKMSAYEKEEIRSRMEEMEEMHIPGLKDWTAIRAHLKRHDDEMIGSYEDDINTMLVFAGLFSAVVTAFFIESFQWLEQNDDQLSTRLLAQISLQLAGGPVNQTLIDAANPDAPFTASLSSIWINVLWALSLLHSLAAALGGIIIKQWLREYLLWDSVLLPSREAVFLRHIRYDAWERWKVPEIISMIPAMLELALVTFLCGAVVLFWTLNSAVGIVVTVFGAWYFILVCAAHAMPLIFLRCPYKSTTSWMCLVLWDQVCQWYINLCKRYRSNIRMPDTGGLPVRQRFASWRLRDLQRHKQRGVKISWDSQHQHALQEEMMPVAAEILTRFHALTWVCTSTQDDRILSKVQQCARKFHGTEPKHLYFVAGIHATCQMSSLATNRFFADLRKEYVHDTLELPNNKYGLYTFKSRGVLESSDLWQGRELDILAIRMIGDVLLNVALEFIHDLFPTMPNSDSSAPSAEEMRIFMEALLFLTHVGVIAPPAWRENVVDMLVDFYNRLNDAEVSGPWSTERELIGPHYPGFKAPVLQLLTRMCSVDTTSTGHVSVVSIERASTPTEMVQLSVQLFRNNPHYVRREDRHTFLILANTALQSSAIGNELTVDSDVIGQLLASIDDVARLSLELNIQNLGFYGQFPTILESVVHFAENLSSDWIHLIPPTLIERLADNIADDLLSDEAVYWVEQFRRLVVEHGSAHLKLGSDSTAVSISPGSEHALTWPVTGSTLHSREKPLGESRKMSPDIKQAAPSLSISNPYFPPTPFSLTEGGDRDLELGVVSYDFPSPQIPDSGIPLMSHTRTHTWPY</sequence>
<protein>
    <submittedName>
        <fullName evidence="1">Uncharacterized protein</fullName>
    </submittedName>
</protein>
<evidence type="ECO:0000313" key="1">
    <source>
        <dbReference type="EMBL" id="KAJ3526172.1"/>
    </source>
</evidence>
<comment type="caution">
    <text evidence="1">The sequence shown here is derived from an EMBL/GenBank/DDBJ whole genome shotgun (WGS) entry which is preliminary data.</text>
</comment>
<organism evidence="1 2">
    <name type="scientific">Phlebia brevispora</name>
    <dbReference type="NCBI Taxonomy" id="194682"/>
    <lineage>
        <taxon>Eukaryota</taxon>
        <taxon>Fungi</taxon>
        <taxon>Dikarya</taxon>
        <taxon>Basidiomycota</taxon>
        <taxon>Agaricomycotina</taxon>
        <taxon>Agaricomycetes</taxon>
        <taxon>Polyporales</taxon>
        <taxon>Meruliaceae</taxon>
        <taxon>Phlebia</taxon>
    </lineage>
</organism>
<name>A0ACC1RTX0_9APHY</name>